<protein>
    <submittedName>
        <fullName evidence="6">ATP synthase mitochondrial F1 complex assembly factor 2</fullName>
    </submittedName>
</protein>
<proteinExistence type="inferred from homology"/>
<reference evidence="6 7" key="1">
    <citation type="submission" date="2015-12" db="EMBL/GenBank/DDBJ databases">
        <title>Dictyostelia acquired genes for synthesis and detection of signals that induce cell-type specialization by lateral gene transfer from prokaryotes.</title>
        <authorList>
            <person name="Gloeckner G."/>
            <person name="Schaap P."/>
        </authorList>
    </citation>
    <scope>NUCLEOTIDE SEQUENCE [LARGE SCALE GENOMIC DNA]</scope>
    <source>
        <strain evidence="6 7">TK</strain>
    </source>
</reference>
<evidence type="ECO:0000256" key="2">
    <source>
        <dbReference type="ARBA" id="ARBA00008231"/>
    </source>
</evidence>
<dbReference type="AlphaFoldDB" id="A0A151Z9M4"/>
<dbReference type="Proteomes" id="UP000076078">
    <property type="component" value="Unassembled WGS sequence"/>
</dbReference>
<dbReference type="PANTHER" id="PTHR21013:SF10">
    <property type="entry name" value="ATP SYNTHASE MITOCHONDRIAL F1 COMPLEX ASSEMBLY FACTOR 2"/>
    <property type="match status" value="1"/>
</dbReference>
<keyword evidence="3" id="KW-0809">Transit peptide</keyword>
<organism evidence="6 7">
    <name type="scientific">Tieghemostelium lacteum</name>
    <name type="common">Slime mold</name>
    <name type="synonym">Dictyostelium lacteum</name>
    <dbReference type="NCBI Taxonomy" id="361077"/>
    <lineage>
        <taxon>Eukaryota</taxon>
        <taxon>Amoebozoa</taxon>
        <taxon>Evosea</taxon>
        <taxon>Eumycetozoa</taxon>
        <taxon>Dictyostelia</taxon>
        <taxon>Dictyosteliales</taxon>
        <taxon>Raperosteliaceae</taxon>
        <taxon>Tieghemostelium</taxon>
    </lineage>
</organism>
<dbReference type="FunCoup" id="A0A151Z9M4">
    <property type="interactions" value="568"/>
</dbReference>
<evidence type="ECO:0000256" key="5">
    <source>
        <dbReference type="ARBA" id="ARBA00023186"/>
    </source>
</evidence>
<evidence type="ECO:0000313" key="7">
    <source>
        <dbReference type="Proteomes" id="UP000076078"/>
    </source>
</evidence>
<evidence type="ECO:0000256" key="1">
    <source>
        <dbReference type="ARBA" id="ARBA00004173"/>
    </source>
</evidence>
<dbReference type="EMBL" id="LODT01000037">
    <property type="protein sequence ID" value="KYQ90648.1"/>
    <property type="molecule type" value="Genomic_DNA"/>
</dbReference>
<dbReference type="OMA" id="YQMDVSL"/>
<dbReference type="SUPFAM" id="SSF160909">
    <property type="entry name" value="ATP12-like"/>
    <property type="match status" value="1"/>
</dbReference>
<comment type="subcellular location">
    <subcellularLocation>
        <location evidence="1">Mitochondrion</location>
    </subcellularLocation>
</comment>
<dbReference type="InterPro" id="IPR023335">
    <property type="entry name" value="ATP12_ortho_dom_sf"/>
</dbReference>
<dbReference type="GO" id="GO:0033615">
    <property type="term" value="P:mitochondrial proton-transporting ATP synthase complex assembly"/>
    <property type="evidence" value="ECO:0007669"/>
    <property type="project" value="TreeGrafter"/>
</dbReference>
<comment type="caution">
    <text evidence="6">The sequence shown here is derived from an EMBL/GenBank/DDBJ whole genome shotgun (WGS) entry which is preliminary data.</text>
</comment>
<dbReference type="OrthoDB" id="5673at2759"/>
<evidence type="ECO:0000256" key="4">
    <source>
        <dbReference type="ARBA" id="ARBA00023128"/>
    </source>
</evidence>
<dbReference type="Pfam" id="PF07542">
    <property type="entry name" value="ATP12"/>
    <property type="match status" value="1"/>
</dbReference>
<comment type="similarity">
    <text evidence="2">Belongs to the ATP12 family.</text>
</comment>
<evidence type="ECO:0000313" key="6">
    <source>
        <dbReference type="EMBL" id="KYQ90648.1"/>
    </source>
</evidence>
<dbReference type="InParanoid" id="A0A151Z9M4"/>
<keyword evidence="7" id="KW-1185">Reference proteome</keyword>
<sequence>MIKSSINCINRIVLKNSRSLCRLNTIKSNNELRYFSTSSTSTSTSEAATANKANDKISSKSSGKFKTLMSSSRVGEEESIPYFAGEALLDGIRGDGTSLRWYKDVGYSYDPDTKSYFPLLDGRKLKTTGGNILSVPNKELVIAMAAEWQSVRKYIQVSRLPLNQTVITCIDIKKEGRNKLIEEFINHLGTDPVCYRESRENKLGSLQKQYYDPMMEFGSKYYGIPFFLATGLETSDHPPKLVKAIKDHLESMNNWELVCLQLIASSCKSFLITLNLYYGNIRLDQLYNSIAIEEEYQAEMWGRIPFGHDLAECETHNEIAPPLFVLRTLKPIPLPKQIK</sequence>
<dbReference type="PANTHER" id="PTHR21013">
    <property type="entry name" value="ATP SYNTHASE MITOCHONDRIAL F1 COMPLEX ASSEMBLY FACTOR 2/ATP12 PROTEIN, MITOCHONDRIAL PRECURSOR"/>
    <property type="match status" value="1"/>
</dbReference>
<keyword evidence="4" id="KW-0496">Mitochondrion</keyword>
<dbReference type="InterPro" id="IPR011419">
    <property type="entry name" value="ATP12_ATP_synth-F1-assembly"/>
</dbReference>
<name>A0A151Z9M4_TIELA</name>
<dbReference type="InterPro" id="IPR042272">
    <property type="entry name" value="ATP12_ATP_synth-F1-assembly_N"/>
</dbReference>
<dbReference type="Gene3D" id="1.10.3580.10">
    <property type="entry name" value="ATP12 ATPase"/>
    <property type="match status" value="1"/>
</dbReference>
<keyword evidence="5" id="KW-0143">Chaperone</keyword>
<dbReference type="Gene3D" id="3.30.2180.10">
    <property type="entry name" value="ATP12-like"/>
    <property type="match status" value="1"/>
</dbReference>
<evidence type="ECO:0000256" key="3">
    <source>
        <dbReference type="ARBA" id="ARBA00022946"/>
    </source>
</evidence>
<dbReference type="GO" id="GO:0005739">
    <property type="term" value="C:mitochondrion"/>
    <property type="evidence" value="ECO:0007669"/>
    <property type="project" value="UniProtKB-SubCell"/>
</dbReference>
<accession>A0A151Z9M4</accession>
<gene>
    <name evidence="6" type="ORF">DLAC_09281</name>
</gene>
<dbReference type="STRING" id="361077.A0A151Z9M4"/>